<name>A0ABS0QJB3_THEVU</name>
<evidence type="ECO:0000313" key="3">
    <source>
        <dbReference type="EMBL" id="MBH8588834.1"/>
    </source>
</evidence>
<accession>A0ABS0QJB3</accession>
<dbReference type="SUPFAM" id="SSF50346">
    <property type="entry name" value="PRC-barrel domain"/>
    <property type="match status" value="1"/>
</dbReference>
<dbReference type="InterPro" id="IPR011033">
    <property type="entry name" value="PRC_barrel-like_sf"/>
</dbReference>
<feature type="domain" description="PRC-barrel" evidence="2">
    <location>
        <begin position="10"/>
        <end position="85"/>
    </location>
</feature>
<evidence type="ECO:0000259" key="2">
    <source>
        <dbReference type="Pfam" id="PF05239"/>
    </source>
</evidence>
<dbReference type="Pfam" id="PF05239">
    <property type="entry name" value="PRC"/>
    <property type="match status" value="1"/>
</dbReference>
<feature type="region of interest" description="Disordered" evidence="1">
    <location>
        <begin position="85"/>
        <end position="106"/>
    </location>
</feature>
<comment type="caution">
    <text evidence="3">The sequence shown here is derived from an EMBL/GenBank/DDBJ whole genome shotgun (WGS) entry which is preliminary data.</text>
</comment>
<evidence type="ECO:0000313" key="4">
    <source>
        <dbReference type="Proteomes" id="UP000641910"/>
    </source>
</evidence>
<dbReference type="Proteomes" id="UP000641910">
    <property type="component" value="Unassembled WGS sequence"/>
</dbReference>
<dbReference type="EMBL" id="JAECVU010000004">
    <property type="protein sequence ID" value="MBH8588834.1"/>
    <property type="molecule type" value="Genomic_DNA"/>
</dbReference>
<proteinExistence type="predicted"/>
<dbReference type="InterPro" id="IPR014238">
    <property type="entry name" value="Spore_YlmC/YmxH"/>
</dbReference>
<evidence type="ECO:0000256" key="1">
    <source>
        <dbReference type="SAM" id="MobiDB-lite"/>
    </source>
</evidence>
<protein>
    <submittedName>
        <fullName evidence="3">YlmC/YmxH family sporulation protein</fullName>
    </submittedName>
</protein>
<dbReference type="PANTHER" id="PTHR40061">
    <property type="entry name" value="SPORULATION PROTEIN YLMC-RELATED"/>
    <property type="match status" value="1"/>
</dbReference>
<reference evidence="3 4" key="1">
    <citation type="submission" date="2020-12" db="EMBL/GenBank/DDBJ databases">
        <title>WGS of Thermoactinomyces spp.</title>
        <authorList>
            <person name="Cheng K."/>
        </authorList>
    </citation>
    <scope>NUCLEOTIDE SEQUENCE [LARGE SCALE GENOMIC DNA]</scope>
    <source>
        <strain evidence="4">CICC 10650\ACCC 41061</strain>
    </source>
</reference>
<organism evidence="3 4">
    <name type="scientific">Thermoactinomyces vulgaris</name>
    <dbReference type="NCBI Taxonomy" id="2026"/>
    <lineage>
        <taxon>Bacteria</taxon>
        <taxon>Bacillati</taxon>
        <taxon>Bacillota</taxon>
        <taxon>Bacilli</taxon>
        <taxon>Bacillales</taxon>
        <taxon>Thermoactinomycetaceae</taxon>
        <taxon>Thermoactinomyces</taxon>
    </lineage>
</organism>
<dbReference type="NCBIfam" id="TIGR02888">
    <property type="entry name" value="spore_YlmC_YmxH"/>
    <property type="match status" value="1"/>
</dbReference>
<gene>
    <name evidence="3" type="ORF">I8U22_08405</name>
</gene>
<dbReference type="Gene3D" id="2.30.30.240">
    <property type="entry name" value="PRC-barrel domain"/>
    <property type="match status" value="1"/>
</dbReference>
<keyword evidence="4" id="KW-1185">Reference proteome</keyword>
<dbReference type="PANTHER" id="PTHR40061:SF1">
    <property type="entry name" value="SPORULATION PROTEIN YLMC-RELATED"/>
    <property type="match status" value="1"/>
</dbReference>
<sequence length="106" mass="11744">MANGGHLPMKISELQEKDVVNIADGRKLGQIYDLELDMQKGVIQAIVVPGETRWFGLVSGGHEWVIPWRHIVKIGSDVILVRLDSGRSSPMAPPSHSMLPDGDEYR</sequence>
<dbReference type="InterPro" id="IPR027275">
    <property type="entry name" value="PRC-brl_dom"/>
</dbReference>